<feature type="compositionally biased region" description="Basic and acidic residues" evidence="2">
    <location>
        <begin position="1"/>
        <end position="10"/>
    </location>
</feature>
<accession>A0ABU7SIY6</accession>
<proteinExistence type="inferred from homology"/>
<dbReference type="InterPro" id="IPR004474">
    <property type="entry name" value="LytR_CpsA_psr"/>
</dbReference>
<evidence type="ECO:0000256" key="1">
    <source>
        <dbReference type="ARBA" id="ARBA00006068"/>
    </source>
</evidence>
<reference evidence="5 6" key="1">
    <citation type="submission" date="2024-01" db="EMBL/GenBank/DDBJ databases">
        <title>Genome insights into Plantactinospora veratri sp. nov.</title>
        <authorList>
            <person name="Wang L."/>
        </authorList>
    </citation>
    <scope>NUCLEOTIDE SEQUENCE [LARGE SCALE GENOMIC DNA]</scope>
    <source>
        <strain evidence="5 6">NEAU-FHS4</strain>
    </source>
</reference>
<gene>
    <name evidence="5" type="ORF">V1634_24140</name>
</gene>
<evidence type="ECO:0000259" key="4">
    <source>
        <dbReference type="Pfam" id="PF03816"/>
    </source>
</evidence>
<dbReference type="PANTHER" id="PTHR33392:SF6">
    <property type="entry name" value="POLYISOPRENYL-TEICHOIC ACID--PEPTIDOGLYCAN TEICHOIC ACID TRANSFERASE TAGU"/>
    <property type="match status" value="1"/>
</dbReference>
<sequence>MSDDDIRVFDDSAGSDESGAGPDQRPVEDELRAAFARYESLTPEAGPLRAAIDRRASRRRGRRRAARVIGAALAILGVLAVPTFGRTVGMPPVSEVAAPPLAARATGPAEPLDFLVLGVDGGDGRSNGHRADTVLLVHVPADRSRLYLVSVPRDLGVEVPGHGFGKLSAAFYLGSHRPGGRPDLAAGAALTERTVTALTGIRFDATATLTYAGLRQLTDAVGGVRACLPQQVRSHHTTRVFPAGCQRLDGAAAQDLLRQRYGLEQGAHDRDRNGQRFAEALLHEVTDPANGLNPVRVAEIVRALGRHLTLDLDGTTPQELFGALRTVAAADAVGIGWTYHPDRGPVGQVESLDPTQSRSLFDAFARDTLAEWVGRHPERVTR</sequence>
<comment type="similarity">
    <text evidence="1">Belongs to the LytR/CpsA/Psr (LCP) family.</text>
</comment>
<feature type="region of interest" description="Disordered" evidence="2">
    <location>
        <begin position="1"/>
        <end position="27"/>
    </location>
</feature>
<feature type="domain" description="Cell envelope-related transcriptional attenuator" evidence="4">
    <location>
        <begin position="130"/>
        <end position="285"/>
    </location>
</feature>
<name>A0ABU7SIY6_9ACTN</name>
<dbReference type="Pfam" id="PF03816">
    <property type="entry name" value="LytR_cpsA_psr"/>
    <property type="match status" value="1"/>
</dbReference>
<evidence type="ECO:0000313" key="5">
    <source>
        <dbReference type="EMBL" id="MEE6309931.1"/>
    </source>
</evidence>
<organism evidence="5 6">
    <name type="scientific">Plantactinospora veratri</name>
    <dbReference type="NCBI Taxonomy" id="1436122"/>
    <lineage>
        <taxon>Bacteria</taxon>
        <taxon>Bacillati</taxon>
        <taxon>Actinomycetota</taxon>
        <taxon>Actinomycetes</taxon>
        <taxon>Micromonosporales</taxon>
        <taxon>Micromonosporaceae</taxon>
        <taxon>Plantactinospora</taxon>
    </lineage>
</organism>
<comment type="caution">
    <text evidence="5">The sequence shown here is derived from an EMBL/GenBank/DDBJ whole genome shotgun (WGS) entry which is preliminary data.</text>
</comment>
<keyword evidence="3" id="KW-1133">Transmembrane helix</keyword>
<keyword evidence="6" id="KW-1185">Reference proteome</keyword>
<dbReference type="Proteomes" id="UP001339911">
    <property type="component" value="Unassembled WGS sequence"/>
</dbReference>
<dbReference type="NCBIfam" id="TIGR00350">
    <property type="entry name" value="lytR_cpsA_psr"/>
    <property type="match status" value="1"/>
</dbReference>
<evidence type="ECO:0000256" key="2">
    <source>
        <dbReference type="SAM" id="MobiDB-lite"/>
    </source>
</evidence>
<dbReference type="RefSeq" id="WP_331210168.1">
    <property type="nucleotide sequence ID" value="NZ_JAZGQL010000020.1"/>
</dbReference>
<dbReference type="PANTHER" id="PTHR33392">
    <property type="entry name" value="POLYISOPRENYL-TEICHOIC ACID--PEPTIDOGLYCAN TEICHOIC ACID TRANSFERASE TAGU"/>
    <property type="match status" value="1"/>
</dbReference>
<evidence type="ECO:0000313" key="6">
    <source>
        <dbReference type="Proteomes" id="UP001339911"/>
    </source>
</evidence>
<keyword evidence="3" id="KW-0472">Membrane</keyword>
<dbReference type="InterPro" id="IPR050922">
    <property type="entry name" value="LytR/CpsA/Psr_CW_biosynth"/>
</dbReference>
<evidence type="ECO:0000256" key="3">
    <source>
        <dbReference type="SAM" id="Phobius"/>
    </source>
</evidence>
<keyword evidence="3" id="KW-0812">Transmembrane</keyword>
<dbReference type="Gene3D" id="3.40.630.190">
    <property type="entry name" value="LCP protein"/>
    <property type="match status" value="1"/>
</dbReference>
<dbReference type="EMBL" id="JAZGQL010000020">
    <property type="protein sequence ID" value="MEE6309931.1"/>
    <property type="molecule type" value="Genomic_DNA"/>
</dbReference>
<protein>
    <submittedName>
        <fullName evidence="5">LCP family protein</fullName>
    </submittedName>
</protein>
<feature type="transmembrane region" description="Helical" evidence="3">
    <location>
        <begin position="65"/>
        <end position="85"/>
    </location>
</feature>